<sequence length="643" mass="70202">YLLSNCSPHNTTQSSSLNMTSIHYVIVLLLSLSVSHISFAITTKQNPVQTNPFTPKASLIRYWNTHISNTLQKPTFLISKASPLNHSDSAFFTNLATHNTLSSHFHSFCSLANLYCFSDQSSPYPDSKSQNTEDANFAVYSHKQFSNYGSSRLGGVDSFKNYSNGLNSISDSFKKYTRSATGHSEQFANYGEDGNVAVSDFGSYAADSTGGSGDFKNYNKFVNVPNLGFTNYNSDSNNHKLAFSSYGNETNSGTQSFTSYGENGNGAPSEFNNYGDSSNIVQSVFSAYGESGNGANDSFKAYGFSGNNPHNNFKSYGSGSNSGTDSFSSYRTNANVGDDTFQSYAREANSGTAAFSNYGKSFNIGNDTFKGYGKGSVGRTTVGFKSYGLGRTFKDYVNKGISFSEYNNFSSNSVNGKVVNKWLEQGKFFRELMLKEGNVMVMADIRDKMPKRSFLPRPILSKLPFSSSRLAEMKEIFHAREKSAMERVLVNALAECERTPSPGETKRCVGTAEDMIDFAVSVLGSNVVARATENVSGSGGNVMIGKVNRINGGNLTTSVSCHQSLYPYLLYYCHSVPKVRVYEVDIVDLGSKVKINHGVAICHIDTSSWGPEHGAFVALGSSPGKIEVCHWIFENDMNWTIAD</sequence>
<dbReference type="GO" id="GO:0048046">
    <property type="term" value="C:apoplast"/>
    <property type="evidence" value="ECO:0007669"/>
    <property type="project" value="UniProtKB-SubCell"/>
</dbReference>
<dbReference type="InterPro" id="IPR004873">
    <property type="entry name" value="BURP_dom"/>
</dbReference>
<evidence type="ECO:0000256" key="1">
    <source>
        <dbReference type="ARBA" id="ARBA00004191"/>
    </source>
</evidence>
<dbReference type="SMART" id="SM01045">
    <property type="entry name" value="BURP"/>
    <property type="match status" value="1"/>
</dbReference>
<evidence type="ECO:0000259" key="8">
    <source>
        <dbReference type="PROSITE" id="PS51277"/>
    </source>
</evidence>
<keyword evidence="10" id="KW-1185">Reference proteome</keyword>
<comment type="subcellular location">
    <subcellularLocation>
        <location evidence="1">Secreted</location>
        <location evidence="1">Cell wall</location>
    </subcellularLocation>
    <subcellularLocation>
        <location evidence="2">Secreted</location>
        <location evidence="2">Extracellular space</location>
        <location evidence="2">Apoplast</location>
    </subcellularLocation>
</comment>
<evidence type="ECO:0000256" key="2">
    <source>
        <dbReference type="ARBA" id="ARBA00004271"/>
    </source>
</evidence>
<comment type="caution">
    <text evidence="9">The sequence shown here is derived from an EMBL/GenBank/DDBJ whole genome shotgun (WGS) entry which is preliminary data.</text>
</comment>
<evidence type="ECO:0000256" key="6">
    <source>
        <dbReference type="ARBA" id="ARBA00023180"/>
    </source>
</evidence>
<protein>
    <submittedName>
        <fullName evidence="9">Polygalacturonase-1 non-catalytic subunit beta</fullName>
    </submittedName>
</protein>
<feature type="non-terminal residue" evidence="9">
    <location>
        <position position="1"/>
    </location>
</feature>
<dbReference type="PANTHER" id="PTHR31458">
    <property type="entry name" value="POLYGALACTURONASE 1 BETA-LIKE PROTEIN 2"/>
    <property type="match status" value="1"/>
</dbReference>
<evidence type="ECO:0000313" key="10">
    <source>
        <dbReference type="Proteomes" id="UP001163823"/>
    </source>
</evidence>
<name>A0AAD7LDS4_QUISA</name>
<feature type="transmembrane region" description="Helical" evidence="7">
    <location>
        <begin position="21"/>
        <end position="41"/>
    </location>
</feature>
<keyword evidence="6" id="KW-0325">Glycoprotein</keyword>
<keyword evidence="7" id="KW-0472">Membrane</keyword>
<dbReference type="Proteomes" id="UP001163823">
    <property type="component" value="Chromosome 9"/>
</dbReference>
<keyword evidence="3" id="KW-0134">Cell wall</keyword>
<keyword evidence="7" id="KW-1133">Transmembrane helix</keyword>
<dbReference type="PROSITE" id="PS51277">
    <property type="entry name" value="BURP"/>
    <property type="match status" value="1"/>
</dbReference>
<dbReference type="AlphaFoldDB" id="A0AAD7LDS4"/>
<keyword evidence="7" id="KW-0812">Transmembrane</keyword>
<feature type="domain" description="BURP" evidence="8">
    <location>
        <begin position="428"/>
        <end position="642"/>
    </location>
</feature>
<proteinExistence type="predicted"/>
<evidence type="ECO:0000313" key="9">
    <source>
        <dbReference type="EMBL" id="KAJ7956255.1"/>
    </source>
</evidence>
<reference evidence="9" key="1">
    <citation type="journal article" date="2023" name="Science">
        <title>Elucidation of the pathway for biosynthesis of saponin adjuvants from the soapbark tree.</title>
        <authorList>
            <person name="Reed J."/>
            <person name="Orme A."/>
            <person name="El-Demerdash A."/>
            <person name="Owen C."/>
            <person name="Martin L.B.B."/>
            <person name="Misra R.C."/>
            <person name="Kikuchi S."/>
            <person name="Rejzek M."/>
            <person name="Martin A.C."/>
            <person name="Harkess A."/>
            <person name="Leebens-Mack J."/>
            <person name="Louveau T."/>
            <person name="Stephenson M.J."/>
            <person name="Osbourn A."/>
        </authorList>
    </citation>
    <scope>NUCLEOTIDE SEQUENCE</scope>
    <source>
        <strain evidence="9">S10</strain>
    </source>
</reference>
<dbReference type="PANTHER" id="PTHR31458:SF9">
    <property type="entry name" value="POLYGALACTURONASE-1 NON-CATALYTIC SUBUNIT BETA"/>
    <property type="match status" value="1"/>
</dbReference>
<evidence type="ECO:0000256" key="4">
    <source>
        <dbReference type="ARBA" id="ARBA00022523"/>
    </source>
</evidence>
<accession>A0AAD7LDS4</accession>
<dbReference type="Pfam" id="PF03181">
    <property type="entry name" value="BURP"/>
    <property type="match status" value="1"/>
</dbReference>
<gene>
    <name evidence="9" type="ORF">O6P43_022725</name>
</gene>
<evidence type="ECO:0000256" key="5">
    <source>
        <dbReference type="ARBA" id="ARBA00022729"/>
    </source>
</evidence>
<dbReference type="KEGG" id="qsa:O6P43_022725"/>
<dbReference type="InterPro" id="IPR051897">
    <property type="entry name" value="PG-associated_BURP"/>
</dbReference>
<evidence type="ECO:0000256" key="7">
    <source>
        <dbReference type="SAM" id="Phobius"/>
    </source>
</evidence>
<organism evidence="9 10">
    <name type="scientific">Quillaja saponaria</name>
    <name type="common">Soap bark tree</name>
    <dbReference type="NCBI Taxonomy" id="32244"/>
    <lineage>
        <taxon>Eukaryota</taxon>
        <taxon>Viridiplantae</taxon>
        <taxon>Streptophyta</taxon>
        <taxon>Embryophyta</taxon>
        <taxon>Tracheophyta</taxon>
        <taxon>Spermatophyta</taxon>
        <taxon>Magnoliopsida</taxon>
        <taxon>eudicotyledons</taxon>
        <taxon>Gunneridae</taxon>
        <taxon>Pentapetalae</taxon>
        <taxon>rosids</taxon>
        <taxon>fabids</taxon>
        <taxon>Fabales</taxon>
        <taxon>Quillajaceae</taxon>
        <taxon>Quillaja</taxon>
    </lineage>
</organism>
<evidence type="ECO:0000256" key="3">
    <source>
        <dbReference type="ARBA" id="ARBA00022512"/>
    </source>
</evidence>
<keyword evidence="3" id="KW-0964">Secreted</keyword>
<dbReference type="EMBL" id="JARAOO010000009">
    <property type="protein sequence ID" value="KAJ7956255.1"/>
    <property type="molecule type" value="Genomic_DNA"/>
</dbReference>
<keyword evidence="5" id="KW-0732">Signal</keyword>
<keyword evidence="4" id="KW-0052">Apoplast</keyword>